<keyword evidence="2" id="KW-0862">Zinc</keyword>
<protein>
    <recommendedName>
        <fullName evidence="4">C2H2-type domain-containing protein</fullName>
    </recommendedName>
</protein>
<accession>A0ABD2WD80</accession>
<keyword evidence="6" id="KW-1185">Reference proteome</keyword>
<feature type="domain" description="C2H2-type" evidence="4">
    <location>
        <begin position="69"/>
        <end position="99"/>
    </location>
</feature>
<dbReference type="InterPro" id="IPR003508">
    <property type="entry name" value="CIDE-N_dom"/>
</dbReference>
<dbReference type="Gene3D" id="3.10.20.10">
    <property type="match status" value="1"/>
</dbReference>
<evidence type="ECO:0000256" key="2">
    <source>
        <dbReference type="PROSITE-ProRule" id="PRU00042"/>
    </source>
</evidence>
<sequence>MFGQEPHLKVHLIRNHGISLKDNSLTHSKDCSDERGKFICTVELCKKEHNSFQTLIIHLKEHIRDQELITCPYRDCDKQYSILSSFTGHLTKKHKNRTPDTEKDLSAEDNCNNVDVPSDIDIEQADSHAIHDVPSTTDDLSGTTNDSAGSSNLSIDLFHTNIAQLYLKLESEFLVPNSTIQHIVTANNAIDEQRLDILKSRLFQRLEKENVQLDLIHKIMSIMNEVDPIPLTNKLFGTMTLFKLKYRDRPLKICIANSLEDLLNSAKEKFDLDPDETYKITLDQDGTEIEEYEVLDQLANLSNEPIVLKVMSENNEELNPLVQVNPVIAAQNITTQFEVTDAVLDTTAGTARKFAEALCERYRASFITEIPGLTFYNHDDFFKQSIYNALNYSKGKSNSVKRKASDDSDDEAVKEKEKEDELRKRQDQYGCVNFSPSLPEDENTDSQEEKRVMLMKLCENPGKNQTEIINLIKATYPSVRKELNEKIGICLHLSWTGPA</sequence>
<name>A0ABD2WD80_9HYME</name>
<organism evidence="5 6">
    <name type="scientific">Trichogramma kaykai</name>
    <dbReference type="NCBI Taxonomy" id="54128"/>
    <lineage>
        <taxon>Eukaryota</taxon>
        <taxon>Metazoa</taxon>
        <taxon>Ecdysozoa</taxon>
        <taxon>Arthropoda</taxon>
        <taxon>Hexapoda</taxon>
        <taxon>Insecta</taxon>
        <taxon>Pterygota</taxon>
        <taxon>Neoptera</taxon>
        <taxon>Endopterygota</taxon>
        <taxon>Hymenoptera</taxon>
        <taxon>Apocrita</taxon>
        <taxon>Proctotrupomorpha</taxon>
        <taxon>Chalcidoidea</taxon>
        <taxon>Trichogrammatidae</taxon>
        <taxon>Trichogramma</taxon>
    </lineage>
</organism>
<dbReference type="InterPro" id="IPR013087">
    <property type="entry name" value="Znf_C2H2_type"/>
</dbReference>
<dbReference type="PROSITE" id="PS50157">
    <property type="entry name" value="ZINC_FINGER_C2H2_2"/>
    <property type="match status" value="1"/>
</dbReference>
<dbReference type="SUPFAM" id="SSF54277">
    <property type="entry name" value="CAD &amp; PB1 domains"/>
    <property type="match status" value="1"/>
</dbReference>
<feature type="compositionally biased region" description="Basic and acidic residues" evidence="3">
    <location>
        <begin position="97"/>
        <end position="106"/>
    </location>
</feature>
<keyword evidence="2" id="KW-0863">Zinc-finger</keyword>
<keyword evidence="2" id="KW-0479">Metal-binding</keyword>
<dbReference type="PROSITE" id="PS00028">
    <property type="entry name" value="ZINC_FINGER_C2H2_1"/>
    <property type="match status" value="1"/>
</dbReference>
<dbReference type="GO" id="GO:0006915">
    <property type="term" value="P:apoptotic process"/>
    <property type="evidence" value="ECO:0007669"/>
    <property type="project" value="UniProtKB-KW"/>
</dbReference>
<dbReference type="AlphaFoldDB" id="A0ABD2WD80"/>
<dbReference type="Proteomes" id="UP001627154">
    <property type="component" value="Unassembled WGS sequence"/>
</dbReference>
<evidence type="ECO:0000256" key="1">
    <source>
        <dbReference type="ARBA" id="ARBA00022703"/>
    </source>
</evidence>
<evidence type="ECO:0000256" key="3">
    <source>
        <dbReference type="SAM" id="MobiDB-lite"/>
    </source>
</evidence>
<dbReference type="Pfam" id="PF02017">
    <property type="entry name" value="CIDE-N"/>
    <property type="match status" value="1"/>
</dbReference>
<evidence type="ECO:0000313" key="6">
    <source>
        <dbReference type="Proteomes" id="UP001627154"/>
    </source>
</evidence>
<reference evidence="5 6" key="1">
    <citation type="journal article" date="2024" name="bioRxiv">
        <title>A reference genome for Trichogramma kaykai: A tiny desert-dwelling parasitoid wasp with competing sex-ratio distorters.</title>
        <authorList>
            <person name="Culotta J."/>
            <person name="Lindsey A.R."/>
        </authorList>
    </citation>
    <scope>NUCLEOTIDE SEQUENCE [LARGE SCALE GENOMIC DNA]</scope>
    <source>
        <strain evidence="5 6">KSX58</strain>
    </source>
</reference>
<evidence type="ECO:0000313" key="5">
    <source>
        <dbReference type="EMBL" id="KAL3390974.1"/>
    </source>
</evidence>
<keyword evidence="1" id="KW-0053">Apoptosis</keyword>
<dbReference type="SMART" id="SM00355">
    <property type="entry name" value="ZnF_C2H2"/>
    <property type="match status" value="2"/>
</dbReference>
<proteinExistence type="predicted"/>
<dbReference type="EMBL" id="JBJJXI010000113">
    <property type="protein sequence ID" value="KAL3390974.1"/>
    <property type="molecule type" value="Genomic_DNA"/>
</dbReference>
<feature type="region of interest" description="Disordered" evidence="3">
    <location>
        <begin position="398"/>
        <end position="425"/>
    </location>
</feature>
<evidence type="ECO:0000259" key="4">
    <source>
        <dbReference type="PROSITE" id="PS50157"/>
    </source>
</evidence>
<dbReference type="GO" id="GO:0008270">
    <property type="term" value="F:zinc ion binding"/>
    <property type="evidence" value="ECO:0007669"/>
    <property type="project" value="UniProtKB-KW"/>
</dbReference>
<comment type="caution">
    <text evidence="5">The sequence shown here is derived from an EMBL/GenBank/DDBJ whole genome shotgun (WGS) entry which is preliminary data.</text>
</comment>
<feature type="region of interest" description="Disordered" evidence="3">
    <location>
        <begin position="91"/>
        <end position="110"/>
    </location>
</feature>
<gene>
    <name evidence="5" type="ORF">TKK_014230</name>
</gene>
<feature type="compositionally biased region" description="Basic and acidic residues" evidence="3">
    <location>
        <begin position="403"/>
        <end position="425"/>
    </location>
</feature>